<sequence length="86" mass="9520">MNDDDDNNSINNNIGEYSLNRKDSSPQESSMHELATLLRNSPASGISQELIDMLANMAQQYGMQQSRTGSRASRPSSQVAQRFIEA</sequence>
<accession>A0AA85BYN4</accession>
<evidence type="ECO:0000313" key="3">
    <source>
        <dbReference type="WBParaSite" id="SMTH1_90840.1"/>
    </source>
</evidence>
<evidence type="ECO:0000256" key="1">
    <source>
        <dbReference type="SAM" id="MobiDB-lite"/>
    </source>
</evidence>
<feature type="region of interest" description="Disordered" evidence="1">
    <location>
        <begin position="62"/>
        <end position="86"/>
    </location>
</feature>
<name>A0AA85BYN4_9TREM</name>
<protein>
    <submittedName>
        <fullName evidence="3">Uncharacterized protein</fullName>
    </submittedName>
</protein>
<proteinExistence type="predicted"/>
<dbReference type="Proteomes" id="UP000050791">
    <property type="component" value="Unassembled WGS sequence"/>
</dbReference>
<evidence type="ECO:0000313" key="2">
    <source>
        <dbReference type="Proteomes" id="UP000050791"/>
    </source>
</evidence>
<dbReference type="AlphaFoldDB" id="A0AA85BYN4"/>
<feature type="region of interest" description="Disordered" evidence="1">
    <location>
        <begin position="1"/>
        <end position="32"/>
    </location>
</feature>
<organism evidence="2 3">
    <name type="scientific">Schistosoma mattheei</name>
    <dbReference type="NCBI Taxonomy" id="31246"/>
    <lineage>
        <taxon>Eukaryota</taxon>
        <taxon>Metazoa</taxon>
        <taxon>Spiralia</taxon>
        <taxon>Lophotrochozoa</taxon>
        <taxon>Platyhelminthes</taxon>
        <taxon>Trematoda</taxon>
        <taxon>Digenea</taxon>
        <taxon>Strigeidida</taxon>
        <taxon>Schistosomatoidea</taxon>
        <taxon>Schistosomatidae</taxon>
        <taxon>Schistosoma</taxon>
    </lineage>
</organism>
<reference evidence="3" key="1">
    <citation type="submission" date="2023-11" db="UniProtKB">
        <authorList>
            <consortium name="WormBaseParasite"/>
        </authorList>
    </citation>
    <scope>IDENTIFICATION</scope>
</reference>
<feature type="compositionally biased region" description="Polar residues" evidence="1">
    <location>
        <begin position="62"/>
        <end position="80"/>
    </location>
</feature>
<dbReference type="WBParaSite" id="SMTH1_90840.1">
    <property type="protein sequence ID" value="SMTH1_90840.1"/>
    <property type="gene ID" value="SMTH1_90840"/>
</dbReference>